<dbReference type="PANTHER" id="PTHR14969:SF62">
    <property type="entry name" value="DECAPRENYLPHOSPHORYL-5-PHOSPHORIBOSE PHOSPHATASE RV3807C-RELATED"/>
    <property type="match status" value="1"/>
</dbReference>
<evidence type="ECO:0000256" key="6">
    <source>
        <dbReference type="ARBA" id="ARBA00023136"/>
    </source>
</evidence>
<evidence type="ECO:0000256" key="2">
    <source>
        <dbReference type="ARBA" id="ARBA00022475"/>
    </source>
</evidence>
<dbReference type="PANTHER" id="PTHR14969">
    <property type="entry name" value="SPHINGOSINE-1-PHOSPHATE PHOSPHOHYDROLASE"/>
    <property type="match status" value="1"/>
</dbReference>
<evidence type="ECO:0000256" key="4">
    <source>
        <dbReference type="ARBA" id="ARBA00022801"/>
    </source>
</evidence>
<organism evidence="9 10">
    <name type="scientific">Candidatus Giovannonibacteria bacterium GW2011_GWB1_44_23</name>
    <dbReference type="NCBI Taxonomy" id="1618652"/>
    <lineage>
        <taxon>Bacteria</taxon>
        <taxon>Candidatus Giovannoniibacteriota</taxon>
    </lineage>
</organism>
<evidence type="ECO:0000313" key="10">
    <source>
        <dbReference type="Proteomes" id="UP000033977"/>
    </source>
</evidence>
<dbReference type="InterPro" id="IPR000326">
    <property type="entry name" value="PAP2/HPO"/>
</dbReference>
<evidence type="ECO:0000256" key="3">
    <source>
        <dbReference type="ARBA" id="ARBA00022692"/>
    </source>
</evidence>
<comment type="subcellular location">
    <subcellularLocation>
        <location evidence="1">Cell membrane</location>
        <topology evidence="1">Multi-pass membrane protein</topology>
    </subcellularLocation>
</comment>
<accession>A0A0G1IDW7</accession>
<dbReference type="Pfam" id="PF01569">
    <property type="entry name" value="PAP2"/>
    <property type="match status" value="1"/>
</dbReference>
<comment type="caution">
    <text evidence="9">The sequence shown here is derived from an EMBL/GenBank/DDBJ whole genome shotgun (WGS) entry which is preliminary data.</text>
</comment>
<feature type="transmembrane region" description="Helical" evidence="7">
    <location>
        <begin position="12"/>
        <end position="29"/>
    </location>
</feature>
<feature type="transmembrane region" description="Helical" evidence="7">
    <location>
        <begin position="79"/>
        <end position="100"/>
    </location>
</feature>
<keyword evidence="2" id="KW-1003">Cell membrane</keyword>
<feature type="transmembrane region" description="Helical" evidence="7">
    <location>
        <begin position="131"/>
        <end position="149"/>
    </location>
</feature>
<dbReference type="EMBL" id="LCIN01000009">
    <property type="protein sequence ID" value="KKT57013.1"/>
    <property type="molecule type" value="Genomic_DNA"/>
</dbReference>
<gene>
    <name evidence="9" type="ORF">UW49_C0009G0034</name>
</gene>
<dbReference type="AlphaFoldDB" id="A0A0G1IDW7"/>
<keyword evidence="5 7" id="KW-1133">Transmembrane helix</keyword>
<dbReference type="InterPro" id="IPR036938">
    <property type="entry name" value="PAP2/HPO_sf"/>
</dbReference>
<keyword evidence="3 7" id="KW-0812">Transmembrane</keyword>
<evidence type="ECO:0000259" key="8">
    <source>
        <dbReference type="SMART" id="SM00014"/>
    </source>
</evidence>
<proteinExistence type="predicted"/>
<sequence length="155" mass="17480">MGALIAFTAEYLPWVTGAGILLFLIFGSYKKREFWMIVQAFAGAIIARFVFTEIIRYFYDRQRPFEIVDGMKQLIQHSPGGSFPSGHAAFFFALATGVFFYRKRWGILFYALAFSIGFGRVAAGLHWTSDILGGAVVGILSALLMRVLMKKLRYL</sequence>
<dbReference type="SUPFAM" id="SSF48317">
    <property type="entry name" value="Acid phosphatase/Vanadium-dependent haloperoxidase"/>
    <property type="match status" value="1"/>
</dbReference>
<name>A0A0G1IDW7_9BACT</name>
<dbReference type="GO" id="GO:0016787">
    <property type="term" value="F:hydrolase activity"/>
    <property type="evidence" value="ECO:0007669"/>
    <property type="project" value="UniProtKB-KW"/>
</dbReference>
<dbReference type="Gene3D" id="1.20.144.10">
    <property type="entry name" value="Phosphatidic acid phosphatase type 2/haloperoxidase"/>
    <property type="match status" value="1"/>
</dbReference>
<dbReference type="SMART" id="SM00014">
    <property type="entry name" value="acidPPc"/>
    <property type="match status" value="1"/>
</dbReference>
<feature type="transmembrane region" description="Helical" evidence="7">
    <location>
        <begin position="107"/>
        <end position="125"/>
    </location>
</feature>
<reference evidence="9 10" key="1">
    <citation type="journal article" date="2015" name="Nature">
        <title>rRNA introns, odd ribosomes, and small enigmatic genomes across a large radiation of phyla.</title>
        <authorList>
            <person name="Brown C.T."/>
            <person name="Hug L.A."/>
            <person name="Thomas B.C."/>
            <person name="Sharon I."/>
            <person name="Castelle C.J."/>
            <person name="Singh A."/>
            <person name="Wilkins M.J."/>
            <person name="Williams K.H."/>
            <person name="Banfield J.F."/>
        </authorList>
    </citation>
    <scope>NUCLEOTIDE SEQUENCE [LARGE SCALE GENOMIC DNA]</scope>
</reference>
<evidence type="ECO:0000256" key="1">
    <source>
        <dbReference type="ARBA" id="ARBA00004651"/>
    </source>
</evidence>
<evidence type="ECO:0000256" key="7">
    <source>
        <dbReference type="SAM" id="Phobius"/>
    </source>
</evidence>
<protein>
    <submittedName>
        <fullName evidence="9">Bacitracin transport permease protein BcrC</fullName>
    </submittedName>
</protein>
<evidence type="ECO:0000256" key="5">
    <source>
        <dbReference type="ARBA" id="ARBA00022989"/>
    </source>
</evidence>
<feature type="domain" description="Phosphatidic acid phosphatase type 2/haloperoxidase" evidence="8">
    <location>
        <begin position="36"/>
        <end position="146"/>
    </location>
</feature>
<keyword evidence="6 7" id="KW-0472">Membrane</keyword>
<dbReference type="Proteomes" id="UP000033977">
    <property type="component" value="Unassembled WGS sequence"/>
</dbReference>
<keyword evidence="4" id="KW-0378">Hydrolase</keyword>
<dbReference type="GO" id="GO:0005886">
    <property type="term" value="C:plasma membrane"/>
    <property type="evidence" value="ECO:0007669"/>
    <property type="project" value="UniProtKB-SubCell"/>
</dbReference>
<feature type="transmembrane region" description="Helical" evidence="7">
    <location>
        <begin position="36"/>
        <end position="59"/>
    </location>
</feature>
<evidence type="ECO:0000313" key="9">
    <source>
        <dbReference type="EMBL" id="KKT57013.1"/>
    </source>
</evidence>